<reference evidence="1 2" key="1">
    <citation type="submission" date="2019-08" db="EMBL/GenBank/DDBJ databases">
        <authorList>
            <person name="Alioto T."/>
            <person name="Alioto T."/>
            <person name="Gomez Garrido J."/>
        </authorList>
    </citation>
    <scope>NUCLEOTIDE SEQUENCE [LARGE SCALE GENOMIC DNA]</scope>
</reference>
<organism evidence="1 2">
    <name type="scientific">Cinara cedri</name>
    <dbReference type="NCBI Taxonomy" id="506608"/>
    <lineage>
        <taxon>Eukaryota</taxon>
        <taxon>Metazoa</taxon>
        <taxon>Ecdysozoa</taxon>
        <taxon>Arthropoda</taxon>
        <taxon>Hexapoda</taxon>
        <taxon>Insecta</taxon>
        <taxon>Pterygota</taxon>
        <taxon>Neoptera</taxon>
        <taxon>Paraneoptera</taxon>
        <taxon>Hemiptera</taxon>
        <taxon>Sternorrhyncha</taxon>
        <taxon>Aphidomorpha</taxon>
        <taxon>Aphidoidea</taxon>
        <taxon>Aphididae</taxon>
        <taxon>Lachninae</taxon>
        <taxon>Cinara</taxon>
    </lineage>
</organism>
<dbReference type="EMBL" id="CABPRJ010001522">
    <property type="protein sequence ID" value="VVC38919.1"/>
    <property type="molecule type" value="Genomic_DNA"/>
</dbReference>
<gene>
    <name evidence="1" type="ORF">CINCED_3A021368</name>
</gene>
<name>A0A5E4N594_9HEMI</name>
<accession>A0A5E4N594</accession>
<sequence length="115" mass="13595">MQVQCHRESKYLKQWDQMSHYLRNLYLRWGIWLNTSMYYCEHFELIKEIIDKLDEKDAVAVSKAEHLFSAFNLKHNLVYIKANFTTLAISITQLETSGITLADSINIKIKININK</sequence>
<evidence type="ECO:0000313" key="1">
    <source>
        <dbReference type="EMBL" id="VVC38919.1"/>
    </source>
</evidence>
<dbReference type="AlphaFoldDB" id="A0A5E4N594"/>
<dbReference type="Proteomes" id="UP000325440">
    <property type="component" value="Unassembled WGS sequence"/>
</dbReference>
<protein>
    <submittedName>
        <fullName evidence="1">Uncharacterized protein</fullName>
    </submittedName>
</protein>
<keyword evidence="2" id="KW-1185">Reference proteome</keyword>
<evidence type="ECO:0000313" key="2">
    <source>
        <dbReference type="Proteomes" id="UP000325440"/>
    </source>
</evidence>
<proteinExistence type="predicted"/>
<dbReference type="OrthoDB" id="6769010at2759"/>